<reference evidence="1 2" key="2">
    <citation type="journal article" date="2013" name="Plant Cell Physiol.">
        <title>Rice Annotation Project Database (RAP-DB): an integrative and interactive database for rice genomics.</title>
        <authorList>
            <person name="Sakai H."/>
            <person name="Lee S.S."/>
            <person name="Tanaka T."/>
            <person name="Numa H."/>
            <person name="Kim J."/>
            <person name="Kawahara Y."/>
            <person name="Wakimoto H."/>
            <person name="Yang C.C."/>
            <person name="Iwamoto M."/>
            <person name="Abe T."/>
            <person name="Yamada Y."/>
            <person name="Muto A."/>
            <person name="Inokuchi H."/>
            <person name="Ikemura T."/>
            <person name="Matsumoto T."/>
            <person name="Sasaki T."/>
            <person name="Itoh T."/>
        </authorList>
    </citation>
    <scope>NUCLEOTIDE SEQUENCE [LARGE SCALE GENOMIC DNA]</scope>
    <source>
        <strain evidence="2">cv. Nipponbare</strain>
    </source>
</reference>
<dbReference type="Gramene" id="Os04t0433100-00">
    <property type="protein sequence ID" value="Os04t0433100-00"/>
    <property type="gene ID" value="Os04g0433100"/>
</dbReference>
<reference evidence="1 2" key="3">
    <citation type="journal article" date="2013" name="Rice">
        <title>Improvement of the Oryza sativa Nipponbare reference genome using next generation sequence and optical map data.</title>
        <authorList>
            <person name="Kawahara Y."/>
            <person name="de la Bastide M."/>
            <person name="Hamilton J.P."/>
            <person name="Kanamori H."/>
            <person name="McCombie W.R."/>
            <person name="Ouyang S."/>
            <person name="Schwartz D.C."/>
            <person name="Tanaka T."/>
            <person name="Wu J."/>
            <person name="Zhou S."/>
            <person name="Childs K.L."/>
            <person name="Davidson R.M."/>
            <person name="Lin H."/>
            <person name="Quesada-Ocampo L."/>
            <person name="Vaillancourt B."/>
            <person name="Sakai H."/>
            <person name="Lee S.S."/>
            <person name="Kim J."/>
            <person name="Numa H."/>
            <person name="Itoh T."/>
            <person name="Buell C.R."/>
            <person name="Matsumoto T."/>
        </authorList>
    </citation>
    <scope>NUCLEOTIDE SEQUENCE [LARGE SCALE GENOMIC DNA]</scope>
    <source>
        <strain evidence="2">cv. Nipponbare</strain>
    </source>
</reference>
<accession>A0A0P0WAX3</accession>
<dbReference type="AlphaFoldDB" id="A0A0P0WAX3"/>
<organism evidence="1 2">
    <name type="scientific">Oryza sativa subsp. japonica</name>
    <name type="common">Rice</name>
    <dbReference type="NCBI Taxonomy" id="39947"/>
    <lineage>
        <taxon>Eukaryota</taxon>
        <taxon>Viridiplantae</taxon>
        <taxon>Streptophyta</taxon>
        <taxon>Embryophyta</taxon>
        <taxon>Tracheophyta</taxon>
        <taxon>Spermatophyta</taxon>
        <taxon>Magnoliopsida</taxon>
        <taxon>Liliopsida</taxon>
        <taxon>Poales</taxon>
        <taxon>Poaceae</taxon>
        <taxon>BOP clade</taxon>
        <taxon>Oryzoideae</taxon>
        <taxon>Oryzeae</taxon>
        <taxon>Oryzinae</taxon>
        <taxon>Oryza</taxon>
        <taxon>Oryza sativa</taxon>
    </lineage>
</organism>
<feature type="non-terminal residue" evidence="1">
    <location>
        <position position="1"/>
    </location>
</feature>
<keyword evidence="2" id="KW-1185">Reference proteome</keyword>
<proteinExistence type="predicted"/>
<gene>
    <name evidence="1" type="ordered locus">Os04g0433100</name>
    <name evidence="1" type="ORF">OSNPB_040433100</name>
</gene>
<protein>
    <submittedName>
        <fullName evidence="1">Os04g0433100 protein</fullName>
    </submittedName>
</protein>
<evidence type="ECO:0000313" key="2">
    <source>
        <dbReference type="Proteomes" id="UP000059680"/>
    </source>
</evidence>
<sequence length="164" mass="19315">SHIYANGHRAHRRRRQTAAFRLCDCRRHGERPAPARDQRLLQHQGRRLHRQLRPVSAFPRWRPRLVHPLLPQRLQLERFRLHIHLPRLGRPRGPRLLLRSLNRESRAHVELTRPRTGASDILHLQPWVANFRWLRPLSGISAFHPEGRTGEIGVPPGQPLHDQV</sequence>
<evidence type="ECO:0000313" key="1">
    <source>
        <dbReference type="EMBL" id="BAS89282.1"/>
    </source>
</evidence>
<dbReference type="InParanoid" id="A0A0P0WAX3"/>
<dbReference type="Proteomes" id="UP000059680">
    <property type="component" value="Chromosome 4"/>
</dbReference>
<dbReference type="EMBL" id="AP014960">
    <property type="protein sequence ID" value="BAS89282.1"/>
    <property type="molecule type" value="Genomic_DNA"/>
</dbReference>
<reference evidence="2" key="1">
    <citation type="journal article" date="2005" name="Nature">
        <title>The map-based sequence of the rice genome.</title>
        <authorList>
            <consortium name="International rice genome sequencing project (IRGSP)"/>
            <person name="Matsumoto T."/>
            <person name="Wu J."/>
            <person name="Kanamori H."/>
            <person name="Katayose Y."/>
            <person name="Fujisawa M."/>
            <person name="Namiki N."/>
            <person name="Mizuno H."/>
            <person name="Yamamoto K."/>
            <person name="Antonio B.A."/>
            <person name="Baba T."/>
            <person name="Sakata K."/>
            <person name="Nagamura Y."/>
            <person name="Aoki H."/>
            <person name="Arikawa K."/>
            <person name="Arita K."/>
            <person name="Bito T."/>
            <person name="Chiden Y."/>
            <person name="Fujitsuka N."/>
            <person name="Fukunaka R."/>
            <person name="Hamada M."/>
            <person name="Harada C."/>
            <person name="Hayashi A."/>
            <person name="Hijishita S."/>
            <person name="Honda M."/>
            <person name="Hosokawa S."/>
            <person name="Ichikawa Y."/>
            <person name="Idonuma A."/>
            <person name="Iijima M."/>
            <person name="Ikeda M."/>
            <person name="Ikeno M."/>
            <person name="Ito K."/>
            <person name="Ito S."/>
            <person name="Ito T."/>
            <person name="Ito Y."/>
            <person name="Ito Y."/>
            <person name="Iwabuchi A."/>
            <person name="Kamiya K."/>
            <person name="Karasawa W."/>
            <person name="Kurita K."/>
            <person name="Katagiri S."/>
            <person name="Kikuta A."/>
            <person name="Kobayashi H."/>
            <person name="Kobayashi N."/>
            <person name="Machita K."/>
            <person name="Maehara T."/>
            <person name="Masukawa M."/>
            <person name="Mizubayashi T."/>
            <person name="Mukai Y."/>
            <person name="Nagasaki H."/>
            <person name="Nagata Y."/>
            <person name="Naito S."/>
            <person name="Nakashima M."/>
            <person name="Nakama Y."/>
            <person name="Nakamichi Y."/>
            <person name="Nakamura M."/>
            <person name="Meguro A."/>
            <person name="Negishi M."/>
            <person name="Ohta I."/>
            <person name="Ohta T."/>
            <person name="Okamoto M."/>
            <person name="Ono N."/>
            <person name="Saji S."/>
            <person name="Sakaguchi M."/>
            <person name="Sakai K."/>
            <person name="Shibata M."/>
            <person name="Shimokawa T."/>
            <person name="Song J."/>
            <person name="Takazaki Y."/>
            <person name="Terasawa K."/>
            <person name="Tsugane M."/>
            <person name="Tsuji K."/>
            <person name="Ueda S."/>
            <person name="Waki K."/>
            <person name="Yamagata H."/>
            <person name="Yamamoto M."/>
            <person name="Yamamoto S."/>
            <person name="Yamane H."/>
            <person name="Yoshiki S."/>
            <person name="Yoshihara R."/>
            <person name="Yukawa K."/>
            <person name="Zhong H."/>
            <person name="Yano M."/>
            <person name="Yuan Q."/>
            <person name="Ouyang S."/>
            <person name="Liu J."/>
            <person name="Jones K.M."/>
            <person name="Gansberger K."/>
            <person name="Moffat K."/>
            <person name="Hill J."/>
            <person name="Bera J."/>
            <person name="Fadrosh D."/>
            <person name="Jin S."/>
            <person name="Johri S."/>
            <person name="Kim M."/>
            <person name="Overton L."/>
            <person name="Reardon M."/>
            <person name="Tsitrin T."/>
            <person name="Vuong H."/>
            <person name="Weaver B."/>
            <person name="Ciecko A."/>
            <person name="Tallon L."/>
            <person name="Jackson J."/>
            <person name="Pai G."/>
            <person name="Aken S.V."/>
            <person name="Utterback T."/>
            <person name="Reidmuller S."/>
            <person name="Feldblyum T."/>
            <person name="Hsiao J."/>
            <person name="Zismann V."/>
            <person name="Iobst S."/>
            <person name="de Vazeille A.R."/>
            <person name="Buell C.R."/>
            <person name="Ying K."/>
            <person name="Li Y."/>
            <person name="Lu T."/>
            <person name="Huang Y."/>
            <person name="Zhao Q."/>
            <person name="Feng Q."/>
            <person name="Zhang L."/>
            <person name="Zhu J."/>
            <person name="Weng Q."/>
            <person name="Mu J."/>
            <person name="Lu Y."/>
            <person name="Fan D."/>
            <person name="Liu Y."/>
            <person name="Guan J."/>
            <person name="Zhang Y."/>
            <person name="Yu S."/>
            <person name="Liu X."/>
            <person name="Zhang Y."/>
            <person name="Hong G."/>
            <person name="Han B."/>
            <person name="Choisne N."/>
            <person name="Demange N."/>
            <person name="Orjeda G."/>
            <person name="Samain S."/>
            <person name="Cattolico L."/>
            <person name="Pelletier E."/>
            <person name="Couloux A."/>
            <person name="Segurens B."/>
            <person name="Wincker P."/>
            <person name="D'Hont A."/>
            <person name="Scarpelli C."/>
            <person name="Weissenbach J."/>
            <person name="Salanoubat M."/>
            <person name="Quetier F."/>
            <person name="Yu Y."/>
            <person name="Kim H.R."/>
            <person name="Rambo T."/>
            <person name="Currie J."/>
            <person name="Collura K."/>
            <person name="Luo M."/>
            <person name="Yang T."/>
            <person name="Ammiraju J.S.S."/>
            <person name="Engler F."/>
            <person name="Soderlund C."/>
            <person name="Wing R.A."/>
            <person name="Palmer L.E."/>
            <person name="de la Bastide M."/>
            <person name="Spiegel L."/>
            <person name="Nascimento L."/>
            <person name="Zutavern T."/>
            <person name="O'Shaughnessy A."/>
            <person name="Dike S."/>
            <person name="Dedhia N."/>
            <person name="Preston R."/>
            <person name="Balija V."/>
            <person name="McCombie W.R."/>
            <person name="Chow T."/>
            <person name="Chen H."/>
            <person name="Chung M."/>
            <person name="Chen C."/>
            <person name="Shaw J."/>
            <person name="Wu H."/>
            <person name="Hsiao K."/>
            <person name="Chao Y."/>
            <person name="Chu M."/>
            <person name="Cheng C."/>
            <person name="Hour A."/>
            <person name="Lee P."/>
            <person name="Lin S."/>
            <person name="Lin Y."/>
            <person name="Liou J."/>
            <person name="Liu S."/>
            <person name="Hsing Y."/>
            <person name="Raghuvanshi S."/>
            <person name="Mohanty A."/>
            <person name="Bharti A.K."/>
            <person name="Gaur A."/>
            <person name="Gupta V."/>
            <person name="Kumar D."/>
            <person name="Ravi V."/>
            <person name="Vij S."/>
            <person name="Kapur A."/>
            <person name="Khurana P."/>
            <person name="Khurana P."/>
            <person name="Khurana J.P."/>
            <person name="Tyagi A.K."/>
            <person name="Gaikwad K."/>
            <person name="Singh A."/>
            <person name="Dalal V."/>
            <person name="Srivastava S."/>
            <person name="Dixit A."/>
            <person name="Pal A.K."/>
            <person name="Ghazi I.A."/>
            <person name="Yadav M."/>
            <person name="Pandit A."/>
            <person name="Bhargava A."/>
            <person name="Sureshbabu K."/>
            <person name="Batra K."/>
            <person name="Sharma T.R."/>
            <person name="Mohapatra T."/>
            <person name="Singh N.K."/>
            <person name="Messing J."/>
            <person name="Nelson A.B."/>
            <person name="Fuks G."/>
            <person name="Kavchok S."/>
            <person name="Keizer G."/>
            <person name="Linton E."/>
            <person name="Llaca V."/>
            <person name="Song R."/>
            <person name="Tanyolac B."/>
            <person name="Young S."/>
            <person name="Ho-Il K."/>
            <person name="Hahn J.H."/>
            <person name="Sangsakoo G."/>
            <person name="Vanavichit A."/>
            <person name="de Mattos Luiz.A.T."/>
            <person name="Zimmer P.D."/>
            <person name="Malone G."/>
            <person name="Dellagostin O."/>
            <person name="de Oliveira A.C."/>
            <person name="Bevan M."/>
            <person name="Bancroft I."/>
            <person name="Minx P."/>
            <person name="Cordum H."/>
            <person name="Wilson R."/>
            <person name="Cheng Z."/>
            <person name="Jin W."/>
            <person name="Jiang J."/>
            <person name="Leong S.A."/>
            <person name="Iwama H."/>
            <person name="Gojobori T."/>
            <person name="Itoh T."/>
            <person name="Niimura Y."/>
            <person name="Fujii Y."/>
            <person name="Habara T."/>
            <person name="Sakai H."/>
            <person name="Sato Y."/>
            <person name="Wilson G."/>
            <person name="Kumar K."/>
            <person name="McCouch S."/>
            <person name="Juretic N."/>
            <person name="Hoen D."/>
            <person name="Wright S."/>
            <person name="Bruskiewich R."/>
            <person name="Bureau T."/>
            <person name="Miyao A."/>
            <person name="Hirochika H."/>
            <person name="Nishikawa T."/>
            <person name="Kadowaki K."/>
            <person name="Sugiura M."/>
            <person name="Burr B."/>
            <person name="Sasaki T."/>
        </authorList>
    </citation>
    <scope>NUCLEOTIDE SEQUENCE [LARGE SCALE GENOMIC DNA]</scope>
    <source>
        <strain evidence="2">cv. Nipponbare</strain>
    </source>
</reference>
<dbReference type="PaxDb" id="39947-A0A0P0WAX3"/>
<name>A0A0P0WAX3_ORYSJ</name>